<accession>A0A6A6SKR2</accession>
<proteinExistence type="predicted"/>
<dbReference type="Proteomes" id="UP000799324">
    <property type="component" value="Unassembled WGS sequence"/>
</dbReference>
<dbReference type="InterPro" id="IPR036047">
    <property type="entry name" value="F-box-like_dom_sf"/>
</dbReference>
<sequence length="395" mass="44229">MSIYGGSISRFTARMASGLIGLECVNVGFYKRPAAGTSADSRHTHVEAHRTISQHLFFLPSCSPRGPMMLLLDLPSELLERILDVFIEIVPLSHAFRARSVCRFFASVINHALLAKTPSETLSHHLTHASARHRPEVLRTFLKKNLGTLILNHTRYPRGIPPNVPDFINYVVAELMEFVPTDGDTLAIHEQYQQDLIALTVSDNVKLHEDTMFDLLGIEKQPRGYLYDSSYYDMIDQRKLSPTQALCAAAAVGSLHAVEYTIQRGGQLLEASKGAYACPISAAAITNQQHVLELFIAHLEQAISEDLEQDSLKALEKILNRVIKDSIRSGKWEALSLLLGCYQRCAGCFPWDDTMNRYSAFWSWLIEASTLGCVETFTTLTTILEDIEYPPTTWT</sequence>
<evidence type="ECO:0000313" key="2">
    <source>
        <dbReference type="Proteomes" id="UP000799324"/>
    </source>
</evidence>
<dbReference type="SUPFAM" id="SSF81383">
    <property type="entry name" value="F-box domain"/>
    <property type="match status" value="1"/>
</dbReference>
<dbReference type="EMBL" id="MU004607">
    <property type="protein sequence ID" value="KAF2647547.1"/>
    <property type="molecule type" value="Genomic_DNA"/>
</dbReference>
<reference evidence="1" key="1">
    <citation type="journal article" date="2020" name="Stud. Mycol.">
        <title>101 Dothideomycetes genomes: a test case for predicting lifestyles and emergence of pathogens.</title>
        <authorList>
            <person name="Haridas S."/>
            <person name="Albert R."/>
            <person name="Binder M."/>
            <person name="Bloem J."/>
            <person name="Labutti K."/>
            <person name="Salamov A."/>
            <person name="Andreopoulos B."/>
            <person name="Baker S."/>
            <person name="Barry K."/>
            <person name="Bills G."/>
            <person name="Bluhm B."/>
            <person name="Cannon C."/>
            <person name="Castanera R."/>
            <person name="Culley D."/>
            <person name="Daum C."/>
            <person name="Ezra D."/>
            <person name="Gonzalez J."/>
            <person name="Henrissat B."/>
            <person name="Kuo A."/>
            <person name="Liang C."/>
            <person name="Lipzen A."/>
            <person name="Lutzoni F."/>
            <person name="Magnuson J."/>
            <person name="Mondo S."/>
            <person name="Nolan M."/>
            <person name="Ohm R."/>
            <person name="Pangilinan J."/>
            <person name="Park H.-J."/>
            <person name="Ramirez L."/>
            <person name="Alfaro M."/>
            <person name="Sun H."/>
            <person name="Tritt A."/>
            <person name="Yoshinaga Y."/>
            <person name="Zwiers L.-H."/>
            <person name="Turgeon B."/>
            <person name="Goodwin S."/>
            <person name="Spatafora J."/>
            <person name="Crous P."/>
            <person name="Grigoriev I."/>
        </authorList>
    </citation>
    <scope>NUCLEOTIDE SEQUENCE</scope>
    <source>
        <strain evidence="1">CBS 122681</strain>
    </source>
</reference>
<name>A0A6A6SKR2_9PLEO</name>
<gene>
    <name evidence="1" type="ORF">K491DRAFT_303954</name>
</gene>
<keyword evidence="2" id="KW-1185">Reference proteome</keyword>
<protein>
    <recommendedName>
        <fullName evidence="3">F-box domain-containing protein</fullName>
    </recommendedName>
</protein>
<dbReference type="AlphaFoldDB" id="A0A6A6SKR2"/>
<evidence type="ECO:0000313" key="1">
    <source>
        <dbReference type="EMBL" id="KAF2647547.1"/>
    </source>
</evidence>
<organism evidence="1 2">
    <name type="scientific">Lophiostoma macrostomum CBS 122681</name>
    <dbReference type="NCBI Taxonomy" id="1314788"/>
    <lineage>
        <taxon>Eukaryota</taxon>
        <taxon>Fungi</taxon>
        <taxon>Dikarya</taxon>
        <taxon>Ascomycota</taxon>
        <taxon>Pezizomycotina</taxon>
        <taxon>Dothideomycetes</taxon>
        <taxon>Pleosporomycetidae</taxon>
        <taxon>Pleosporales</taxon>
        <taxon>Lophiostomataceae</taxon>
        <taxon>Lophiostoma</taxon>
    </lineage>
</organism>
<evidence type="ECO:0008006" key="3">
    <source>
        <dbReference type="Google" id="ProtNLM"/>
    </source>
</evidence>